<dbReference type="EMBL" id="QGGW01000017">
    <property type="protein sequence ID" value="PWK55563.1"/>
    <property type="molecule type" value="Genomic_DNA"/>
</dbReference>
<evidence type="ECO:0000313" key="1">
    <source>
        <dbReference type="EMBL" id="PWK55563.1"/>
    </source>
</evidence>
<dbReference type="AlphaFoldDB" id="A0A316G4F0"/>
<sequence>MQNVLDRYTYRFLQRYTLIGTVARIAAAELIGKASTNQVQLDPAVRLRLMSKLSGPRRE</sequence>
<protein>
    <submittedName>
        <fullName evidence="1">Uncharacterized protein</fullName>
    </submittedName>
</protein>
<organism evidence="1 2">
    <name type="scientific">Roseicyclus mahoneyensis</name>
    <dbReference type="NCBI Taxonomy" id="164332"/>
    <lineage>
        <taxon>Bacteria</taxon>
        <taxon>Pseudomonadati</taxon>
        <taxon>Pseudomonadota</taxon>
        <taxon>Alphaproteobacteria</taxon>
        <taxon>Rhodobacterales</taxon>
        <taxon>Roseobacteraceae</taxon>
        <taxon>Roseicyclus</taxon>
    </lineage>
</organism>
<reference evidence="1 2" key="1">
    <citation type="submission" date="2018-05" db="EMBL/GenBank/DDBJ databases">
        <title>Genomic Encyclopedia of Type Strains, Phase IV (KMG-IV): sequencing the most valuable type-strain genomes for metagenomic binning, comparative biology and taxonomic classification.</title>
        <authorList>
            <person name="Goeker M."/>
        </authorList>
    </citation>
    <scope>NUCLEOTIDE SEQUENCE [LARGE SCALE GENOMIC DNA]</scope>
    <source>
        <strain evidence="1 2">DSM 16097</strain>
    </source>
</reference>
<accession>A0A316G4F0</accession>
<name>A0A316G4F0_9RHOB</name>
<proteinExistence type="predicted"/>
<gene>
    <name evidence="1" type="ORF">C7455_11727</name>
</gene>
<dbReference type="Proteomes" id="UP000245708">
    <property type="component" value="Unassembled WGS sequence"/>
</dbReference>
<keyword evidence="2" id="KW-1185">Reference proteome</keyword>
<evidence type="ECO:0000313" key="2">
    <source>
        <dbReference type="Proteomes" id="UP000245708"/>
    </source>
</evidence>
<comment type="caution">
    <text evidence="1">The sequence shown here is derived from an EMBL/GenBank/DDBJ whole genome shotgun (WGS) entry which is preliminary data.</text>
</comment>